<keyword evidence="19" id="KW-1185">Reference proteome</keyword>
<organism evidence="19 20">
    <name type="scientific">Rhodamnia argentea</name>
    <dbReference type="NCBI Taxonomy" id="178133"/>
    <lineage>
        <taxon>Eukaryota</taxon>
        <taxon>Viridiplantae</taxon>
        <taxon>Streptophyta</taxon>
        <taxon>Embryophyta</taxon>
        <taxon>Tracheophyta</taxon>
        <taxon>Spermatophyta</taxon>
        <taxon>Magnoliopsida</taxon>
        <taxon>eudicotyledons</taxon>
        <taxon>Gunneridae</taxon>
        <taxon>Pentapetalae</taxon>
        <taxon>rosids</taxon>
        <taxon>malvids</taxon>
        <taxon>Myrtales</taxon>
        <taxon>Myrtaceae</taxon>
        <taxon>Myrtoideae</taxon>
        <taxon>Myrteae</taxon>
        <taxon>Australasian group</taxon>
        <taxon>Rhodamnia</taxon>
    </lineage>
</organism>
<feature type="transmembrane region" description="Helical" evidence="16">
    <location>
        <begin position="264"/>
        <end position="284"/>
    </location>
</feature>
<dbReference type="RefSeq" id="XP_048132894.1">
    <property type="nucleotide sequence ID" value="XM_048276937.1"/>
</dbReference>
<dbReference type="PROSITE" id="PS00107">
    <property type="entry name" value="PROTEIN_KINASE_ATP"/>
    <property type="match status" value="1"/>
</dbReference>
<evidence type="ECO:0000256" key="12">
    <source>
        <dbReference type="ARBA" id="ARBA00023170"/>
    </source>
</evidence>
<keyword evidence="11 16" id="KW-0472">Membrane</keyword>
<evidence type="ECO:0000256" key="3">
    <source>
        <dbReference type="ARBA" id="ARBA00022679"/>
    </source>
</evidence>
<gene>
    <name evidence="20" type="primary">LOC115727874</name>
</gene>
<comment type="subcellular location">
    <subcellularLocation>
        <location evidence="1">Membrane</location>
        <topology evidence="1">Single-pass membrane protein</topology>
    </subcellularLocation>
</comment>
<dbReference type="Pfam" id="PF01657">
    <property type="entry name" value="Stress-antifung"/>
    <property type="match status" value="2"/>
</dbReference>
<keyword evidence="4 16" id="KW-0812">Transmembrane</keyword>
<dbReference type="Gene3D" id="3.30.200.20">
    <property type="entry name" value="Phosphorylase Kinase, domain 1"/>
    <property type="match status" value="1"/>
</dbReference>
<evidence type="ECO:0000256" key="1">
    <source>
        <dbReference type="ARBA" id="ARBA00004167"/>
    </source>
</evidence>
<feature type="compositionally biased region" description="Polar residues" evidence="15">
    <location>
        <begin position="726"/>
        <end position="754"/>
    </location>
</feature>
<keyword evidence="13" id="KW-0325">Glycoprotein</keyword>
<evidence type="ECO:0000256" key="8">
    <source>
        <dbReference type="ARBA" id="ARBA00022777"/>
    </source>
</evidence>
<protein>
    <submittedName>
        <fullName evidence="20">Cysteine-rich receptor-like protein kinase 20 isoform X1</fullName>
    </submittedName>
</protein>
<feature type="binding site" evidence="14">
    <location>
        <position position="421"/>
    </location>
    <ligand>
        <name>ATP</name>
        <dbReference type="ChEBI" id="CHEBI:30616"/>
    </ligand>
</feature>
<feature type="domain" description="Gnk2-homologous" evidence="18">
    <location>
        <begin position="122"/>
        <end position="228"/>
    </location>
</feature>
<keyword evidence="6" id="KW-0677">Repeat</keyword>
<dbReference type="Proteomes" id="UP000827889">
    <property type="component" value="Chromosome 3"/>
</dbReference>
<dbReference type="InterPro" id="IPR017441">
    <property type="entry name" value="Protein_kinase_ATP_BS"/>
</dbReference>
<dbReference type="PROSITE" id="PS51473">
    <property type="entry name" value="GNK2"/>
    <property type="match status" value="2"/>
</dbReference>
<evidence type="ECO:0000256" key="7">
    <source>
        <dbReference type="ARBA" id="ARBA00022741"/>
    </source>
</evidence>
<reference evidence="20" key="1">
    <citation type="submission" date="2025-08" db="UniProtKB">
        <authorList>
            <consortium name="RefSeq"/>
        </authorList>
    </citation>
    <scope>IDENTIFICATION</scope>
    <source>
        <tissue evidence="20">Leaf</tissue>
    </source>
</reference>
<dbReference type="SMART" id="SM00220">
    <property type="entry name" value="S_TKc"/>
    <property type="match status" value="1"/>
</dbReference>
<dbReference type="InterPro" id="IPR001245">
    <property type="entry name" value="Ser-Thr/Tyr_kinase_cat_dom"/>
</dbReference>
<dbReference type="SUPFAM" id="SSF56112">
    <property type="entry name" value="Protein kinase-like (PK-like)"/>
    <property type="match status" value="1"/>
</dbReference>
<feature type="domain" description="Gnk2-homologous" evidence="18">
    <location>
        <begin position="9"/>
        <end position="116"/>
    </location>
</feature>
<keyword evidence="7 14" id="KW-0547">Nucleotide-binding</keyword>
<dbReference type="Pfam" id="PF07714">
    <property type="entry name" value="PK_Tyr_Ser-Thr"/>
    <property type="match status" value="1"/>
</dbReference>
<dbReference type="InterPro" id="IPR002902">
    <property type="entry name" value="GNK2"/>
</dbReference>
<keyword evidence="9 14" id="KW-0067">ATP-binding</keyword>
<keyword evidence="5" id="KW-0732">Signal</keyword>
<dbReference type="InterPro" id="IPR011009">
    <property type="entry name" value="Kinase-like_dom_sf"/>
</dbReference>
<feature type="region of interest" description="Disordered" evidence="15">
    <location>
        <begin position="236"/>
        <end position="257"/>
    </location>
</feature>
<proteinExistence type="predicted"/>
<accession>A0ABM3H8G9</accession>
<keyword evidence="3" id="KW-0808">Transferase</keyword>
<evidence type="ECO:0000256" key="5">
    <source>
        <dbReference type="ARBA" id="ARBA00022729"/>
    </source>
</evidence>
<dbReference type="PANTHER" id="PTHR27002:SF1104">
    <property type="entry name" value="CYSTEINE-RICH RECEPTOR-LIKE PROTEIN KINASE 27-RELATED"/>
    <property type="match status" value="1"/>
</dbReference>
<keyword evidence="10 16" id="KW-1133">Transmembrane helix</keyword>
<evidence type="ECO:0000256" key="11">
    <source>
        <dbReference type="ARBA" id="ARBA00023136"/>
    </source>
</evidence>
<name>A0ABM3H8G9_9MYRT</name>
<keyword evidence="12" id="KW-0675">Receptor</keyword>
<evidence type="ECO:0000256" key="13">
    <source>
        <dbReference type="ARBA" id="ARBA00023180"/>
    </source>
</evidence>
<evidence type="ECO:0000256" key="16">
    <source>
        <dbReference type="SAM" id="Phobius"/>
    </source>
</evidence>
<dbReference type="PANTHER" id="PTHR27002">
    <property type="entry name" value="RECEPTOR-LIKE SERINE/THREONINE-PROTEIN KINASE SD1-8"/>
    <property type="match status" value="1"/>
</dbReference>
<evidence type="ECO:0000256" key="15">
    <source>
        <dbReference type="SAM" id="MobiDB-lite"/>
    </source>
</evidence>
<keyword evidence="2" id="KW-0723">Serine/threonine-protein kinase</keyword>
<dbReference type="PROSITE" id="PS50011">
    <property type="entry name" value="PROTEIN_KINASE_DOM"/>
    <property type="match status" value="1"/>
</dbReference>
<evidence type="ECO:0000259" key="18">
    <source>
        <dbReference type="PROSITE" id="PS51473"/>
    </source>
</evidence>
<dbReference type="InterPro" id="IPR038408">
    <property type="entry name" value="GNK2_sf"/>
</dbReference>
<dbReference type="CDD" id="cd14066">
    <property type="entry name" value="STKc_IRAK"/>
    <property type="match status" value="1"/>
</dbReference>
<evidence type="ECO:0000313" key="20">
    <source>
        <dbReference type="RefSeq" id="XP_048132894.1"/>
    </source>
</evidence>
<evidence type="ECO:0000256" key="10">
    <source>
        <dbReference type="ARBA" id="ARBA00022989"/>
    </source>
</evidence>
<dbReference type="CDD" id="cd23509">
    <property type="entry name" value="Gnk2-like"/>
    <property type="match status" value="2"/>
</dbReference>
<dbReference type="PROSITE" id="PS00108">
    <property type="entry name" value="PROTEIN_KINASE_ST"/>
    <property type="match status" value="1"/>
</dbReference>
<feature type="compositionally biased region" description="Low complexity" evidence="15">
    <location>
        <begin position="687"/>
        <end position="699"/>
    </location>
</feature>
<feature type="region of interest" description="Disordered" evidence="15">
    <location>
        <begin position="726"/>
        <end position="780"/>
    </location>
</feature>
<feature type="region of interest" description="Disordered" evidence="15">
    <location>
        <begin position="687"/>
        <end position="712"/>
    </location>
</feature>
<feature type="compositionally biased region" description="Polar residues" evidence="15">
    <location>
        <begin position="763"/>
        <end position="775"/>
    </location>
</feature>
<dbReference type="GeneID" id="115727874"/>
<evidence type="ECO:0000313" key="19">
    <source>
        <dbReference type="Proteomes" id="UP000827889"/>
    </source>
</evidence>
<evidence type="ECO:0000259" key="17">
    <source>
        <dbReference type="PROSITE" id="PS50011"/>
    </source>
</evidence>
<evidence type="ECO:0000256" key="4">
    <source>
        <dbReference type="ARBA" id="ARBA00022692"/>
    </source>
</evidence>
<dbReference type="InterPro" id="IPR000719">
    <property type="entry name" value="Prot_kinase_dom"/>
</dbReference>
<evidence type="ECO:0000256" key="14">
    <source>
        <dbReference type="PROSITE-ProRule" id="PRU10141"/>
    </source>
</evidence>
<evidence type="ECO:0000256" key="9">
    <source>
        <dbReference type="ARBA" id="ARBA00022840"/>
    </source>
</evidence>
<feature type="domain" description="Protein kinase" evidence="17">
    <location>
        <begin position="393"/>
        <end position="669"/>
    </location>
</feature>
<keyword evidence="8" id="KW-0418">Kinase</keyword>
<evidence type="ECO:0000256" key="6">
    <source>
        <dbReference type="ARBA" id="ARBA00022737"/>
    </source>
</evidence>
<feature type="compositionally biased region" description="Pro residues" evidence="15">
    <location>
        <begin position="237"/>
        <end position="255"/>
    </location>
</feature>
<sequence>MSASTMNAQFPATNCGSTGNFTAGSTYQTTLTTLLSSIYTTNSSSLSYGFFNASSTVSGASQTLYLFGLCRGDLTAFSCRACLDALATDMRRLCPLQKEALLYTGNCIIRYSNASFFGAVATEPTYVARTSDNVSSPDAYDAAMMKLLDSLWAEAAGGGSLRKYASGNESAGPDMIYAVVQCTPDLTEQQCTSCLVKGVETIKECCVRYTGGRFMVPSCMIMYETNHRFFDQVSVPLPLPPPPSQEGDVPPPPPVGKSNSTRTVIIGVVTSVSALLVIGVVVLLKVKRKKKQPRQSVEGEVVHEFSKAELQQFDFSTIRAATHQFEFCTLGASNNSAKKFQTSVGRSLFAMLPKMKWKKKQRRQSVEGEFDEISTVDSQQFNFDTIRAATDDFADSKKLGQGGFGAVYRGRLSNGQEIAVKRLSQNSHQGEVEFKNEVMLLTRLQHRNLIRLLGFCLKGVERLLIYELMPNPSLDQFIFDPLKSANLDWDRRHKIVMGVAKGLLYLHEDSRLRIIHRDLKASNILLDSDMNPKLSDFGMARLLELDQTQAETFRIVGTYGYMAPEYAMHGKFSVKSDVFSFGVLVLEIVSGQRNNFCRMNEDTVDLISYVWKKWREGSISNIIDPSITSGSSTEIARCIHIGLLCVQENFASRPSMASVFLMLNSHSVTLQVPSRPAFFIDSANEFDTSSTQDHSSSVSNVDRSKGKSNQFSKNEACMTQDYSSNISNVDRSRGRSNQFSKNEASMTQDYSSRVSDVERSKGKSNQFSENKTSMTEPHGGLRKWETSVPCSVLFMFVVVFLSSILQKRLSFCA</sequence>
<dbReference type="Gene3D" id="1.10.510.10">
    <property type="entry name" value="Transferase(Phosphotransferase) domain 1"/>
    <property type="match status" value="1"/>
</dbReference>
<dbReference type="Gene3D" id="3.30.430.20">
    <property type="entry name" value="Gnk2 domain, C-X8-C-X2-C motif"/>
    <property type="match status" value="2"/>
</dbReference>
<evidence type="ECO:0000256" key="2">
    <source>
        <dbReference type="ARBA" id="ARBA00022527"/>
    </source>
</evidence>
<dbReference type="InterPro" id="IPR008271">
    <property type="entry name" value="Ser/Thr_kinase_AS"/>
</dbReference>